<dbReference type="AntiFam" id="ANF00095">
    <property type="entry name" value="Shadow ORF (opposite ABC transporters)"/>
</dbReference>
<proteinExistence type="predicted"/>
<feature type="compositionally biased region" description="Basic and acidic residues" evidence="1">
    <location>
        <begin position="252"/>
        <end position="271"/>
    </location>
</feature>
<reference evidence="2" key="1">
    <citation type="submission" date="2020-05" db="EMBL/GenBank/DDBJ databases">
        <authorList>
            <person name="Chiriac C."/>
            <person name="Salcher M."/>
            <person name="Ghai R."/>
            <person name="Kavagutti S V."/>
        </authorList>
    </citation>
    <scope>NUCLEOTIDE SEQUENCE</scope>
</reference>
<gene>
    <name evidence="2" type="ORF">UFOPK3609_01571</name>
</gene>
<feature type="compositionally biased region" description="Basic and acidic residues" evidence="1">
    <location>
        <begin position="443"/>
        <end position="456"/>
    </location>
</feature>
<evidence type="ECO:0000256" key="1">
    <source>
        <dbReference type="SAM" id="MobiDB-lite"/>
    </source>
</evidence>
<dbReference type="EMBL" id="CAFBMQ010000270">
    <property type="protein sequence ID" value="CAB4924237.1"/>
    <property type="molecule type" value="Genomic_DNA"/>
</dbReference>
<feature type="region of interest" description="Disordered" evidence="1">
    <location>
        <begin position="247"/>
        <end position="271"/>
    </location>
</feature>
<accession>A0A6J7I0P3</accession>
<organism evidence="2">
    <name type="scientific">freshwater metagenome</name>
    <dbReference type="NCBI Taxonomy" id="449393"/>
    <lineage>
        <taxon>unclassified sequences</taxon>
        <taxon>metagenomes</taxon>
        <taxon>ecological metagenomes</taxon>
    </lineage>
</organism>
<feature type="region of interest" description="Disordered" evidence="1">
    <location>
        <begin position="172"/>
        <end position="208"/>
    </location>
</feature>
<name>A0A6J7I0P3_9ZZZZ</name>
<evidence type="ECO:0000313" key="2">
    <source>
        <dbReference type="EMBL" id="CAB4924237.1"/>
    </source>
</evidence>
<dbReference type="AlphaFoldDB" id="A0A6J7I0P3"/>
<sequence length="537" mass="56915">MLDQHDRQPEVPAYLADGLGHLLRLPVGHAGDRLVEQQQRGPRGQGPAHLDPLAVAVGQRVHRGAQQVRDPQHLGDPADGLAVLALLAPGTGEPEHAGHQAAAHQPVPADQQVVLDGVLEGQRDVLEGPGHAQPGDPVRPQRGQLGVPVVHGALGGPVGAAQHVDQRGLAGAVGPDQRVHGAGLDGEGDLAERGDAAEPHGQALHPQPLRRLRGGDRRLALDHLGGHHRDGDAQVPLLDVVAGGQLVRRPRRGDPADLQHRRGVRDPQAHDRVLLDQQDGGALPVDLGDDLADLVDQQRGQAQARLVEQQQLRRGHERPAHGEHLLLTTRQQAAGLVAALGQDREQVEHPVAGLGAGCLVPHGVPAGPEVLGHGQVAEDPPSLGHLDQPAPDDVRGVGPGEVLPGEGDRAAGDRAAVGLQRPGDRAQQRGLAGPVGPQDGDDLPGRDGQRDVGQRGDRPVVDDVEVLDGQQRCGHRCPSRIDWGVPGHEKARDNLYVRQEVVYLSSHPVQLCWDLRDRGGTWTGPGRGRRTARRRCC</sequence>
<protein>
    <submittedName>
        <fullName evidence="2">Unannotated protein</fullName>
    </submittedName>
</protein>
<feature type="region of interest" description="Disordered" evidence="1">
    <location>
        <begin position="369"/>
        <end position="456"/>
    </location>
</feature>